<reference evidence="7 8" key="1">
    <citation type="journal article" date="2018" name="PLoS Genet.">
        <title>Population sequencing reveals clonal diversity and ancestral inbreeding in the grapevine cultivar Chardonnay.</title>
        <authorList>
            <person name="Roach M.J."/>
            <person name="Johnson D.L."/>
            <person name="Bohlmann J."/>
            <person name="van Vuuren H.J."/>
            <person name="Jones S.J."/>
            <person name="Pretorius I.S."/>
            <person name="Schmidt S.A."/>
            <person name="Borneman A.R."/>
        </authorList>
    </citation>
    <scope>NUCLEOTIDE SEQUENCE [LARGE SCALE GENOMIC DNA]</scope>
    <source>
        <strain evidence="8">cv. Chardonnay</strain>
        <tissue evidence="7">Leaf</tissue>
    </source>
</reference>
<dbReference type="SUPFAM" id="SSF52540">
    <property type="entry name" value="P-loop containing nucleoside triphosphate hydrolases"/>
    <property type="match status" value="1"/>
</dbReference>
<evidence type="ECO:0000259" key="6">
    <source>
        <dbReference type="PROSITE" id="PS50067"/>
    </source>
</evidence>
<evidence type="ECO:0000256" key="4">
    <source>
        <dbReference type="PROSITE-ProRule" id="PRU00283"/>
    </source>
</evidence>
<dbReference type="Gene3D" id="3.40.850.10">
    <property type="entry name" value="Kinesin motor domain"/>
    <property type="match status" value="1"/>
</dbReference>
<feature type="domain" description="Kinesin motor" evidence="6">
    <location>
        <begin position="1"/>
        <end position="140"/>
    </location>
</feature>
<dbReference type="AlphaFoldDB" id="A0A438KRI6"/>
<comment type="similarity">
    <text evidence="4">Belongs to the TRAFAC class myosin-kinesin ATPase superfamily. Kinesin family.</text>
</comment>
<dbReference type="GO" id="GO:0007018">
    <property type="term" value="P:microtubule-based movement"/>
    <property type="evidence" value="ECO:0007669"/>
    <property type="project" value="InterPro"/>
</dbReference>
<comment type="caution">
    <text evidence="7">The sequence shown here is derived from an EMBL/GenBank/DDBJ whole genome shotgun (WGS) entry which is preliminary data.</text>
</comment>
<dbReference type="GO" id="GO:0003777">
    <property type="term" value="F:microtubule motor activity"/>
    <property type="evidence" value="ECO:0007669"/>
    <property type="project" value="InterPro"/>
</dbReference>
<evidence type="ECO:0000256" key="2">
    <source>
        <dbReference type="ARBA" id="ARBA00022840"/>
    </source>
</evidence>
<dbReference type="PRINTS" id="PR00380">
    <property type="entry name" value="KINESINHEAVY"/>
</dbReference>
<dbReference type="InterPro" id="IPR027640">
    <property type="entry name" value="Kinesin-like_fam"/>
</dbReference>
<dbReference type="PANTHER" id="PTHR47972:SF22">
    <property type="entry name" value="KINESIN-LIKE PROTEIN KIN-14A-RELATED"/>
    <property type="match status" value="1"/>
</dbReference>
<feature type="coiled-coil region" evidence="5">
    <location>
        <begin position="150"/>
        <end position="191"/>
    </location>
</feature>
<dbReference type="OrthoDB" id="3176171at2759"/>
<sequence length="227" mass="25028">MLVLGSMMGRSNNGDVKCCKRITTIHICYNNSITGENLYSKLSLVDLAGSEGLVVEDDSGERVTDLLHVMKSLSALGDVLSSLTANKDVVPYENSMLTKVLADSLGGSSITLLIVNICPNVSNLPETLSSLNFCARARNAVLSLGNRDTIKKWRDVANDARKELYEKEKEIHDLKQEVLGLKQALKDANDQCVLLFNEVQKAWKVSFTLQSDLKVCDIMFLYISPVL</sequence>
<keyword evidence="5" id="KW-0175">Coiled coil</keyword>
<evidence type="ECO:0000256" key="3">
    <source>
        <dbReference type="ARBA" id="ARBA00023175"/>
    </source>
</evidence>
<name>A0A438KRI6_VITVI</name>
<keyword evidence="2" id="KW-0067">ATP-binding</keyword>
<evidence type="ECO:0000256" key="5">
    <source>
        <dbReference type="SAM" id="Coils"/>
    </source>
</evidence>
<dbReference type="GO" id="GO:0005524">
    <property type="term" value="F:ATP binding"/>
    <property type="evidence" value="ECO:0007669"/>
    <property type="project" value="UniProtKB-KW"/>
</dbReference>
<keyword evidence="1" id="KW-0547">Nucleotide-binding</keyword>
<dbReference type="PROSITE" id="PS50067">
    <property type="entry name" value="KINESIN_MOTOR_2"/>
    <property type="match status" value="1"/>
</dbReference>
<dbReference type="InterPro" id="IPR027417">
    <property type="entry name" value="P-loop_NTPase"/>
</dbReference>
<dbReference type="SMART" id="SM00129">
    <property type="entry name" value="KISc"/>
    <property type="match status" value="1"/>
</dbReference>
<evidence type="ECO:0000256" key="1">
    <source>
        <dbReference type="ARBA" id="ARBA00022741"/>
    </source>
</evidence>
<evidence type="ECO:0000313" key="7">
    <source>
        <dbReference type="EMBL" id="RVX23815.1"/>
    </source>
</evidence>
<proteinExistence type="inferred from homology"/>
<organism evidence="7 8">
    <name type="scientific">Vitis vinifera</name>
    <name type="common">Grape</name>
    <dbReference type="NCBI Taxonomy" id="29760"/>
    <lineage>
        <taxon>Eukaryota</taxon>
        <taxon>Viridiplantae</taxon>
        <taxon>Streptophyta</taxon>
        <taxon>Embryophyta</taxon>
        <taxon>Tracheophyta</taxon>
        <taxon>Spermatophyta</taxon>
        <taxon>Magnoliopsida</taxon>
        <taxon>eudicotyledons</taxon>
        <taxon>Gunneridae</taxon>
        <taxon>Pentapetalae</taxon>
        <taxon>rosids</taxon>
        <taxon>Vitales</taxon>
        <taxon>Vitaceae</taxon>
        <taxon>Viteae</taxon>
        <taxon>Vitis</taxon>
    </lineage>
</organism>
<comment type="caution">
    <text evidence="4">Lacks conserved residue(s) required for the propagation of feature annotation.</text>
</comment>
<dbReference type="EMBL" id="QGNW01000001">
    <property type="protein sequence ID" value="RVX23815.1"/>
    <property type="molecule type" value="Genomic_DNA"/>
</dbReference>
<accession>A0A438KRI6</accession>
<dbReference type="PANTHER" id="PTHR47972">
    <property type="entry name" value="KINESIN-LIKE PROTEIN KLP-3"/>
    <property type="match status" value="1"/>
</dbReference>
<dbReference type="Pfam" id="PF00225">
    <property type="entry name" value="Kinesin"/>
    <property type="match status" value="1"/>
</dbReference>
<protein>
    <submittedName>
        <fullName evidence="7">Kinesin-like protein KIN-14A</fullName>
    </submittedName>
</protein>
<dbReference type="Proteomes" id="UP000288805">
    <property type="component" value="Unassembled WGS sequence"/>
</dbReference>
<evidence type="ECO:0000313" key="8">
    <source>
        <dbReference type="Proteomes" id="UP000288805"/>
    </source>
</evidence>
<dbReference type="InterPro" id="IPR019821">
    <property type="entry name" value="Kinesin_motor_CS"/>
</dbReference>
<dbReference type="InterPro" id="IPR001752">
    <property type="entry name" value="Kinesin_motor_dom"/>
</dbReference>
<gene>
    <name evidence="7" type="primary">KIN14A_1</name>
    <name evidence="7" type="ORF">CK203_000549</name>
</gene>
<keyword evidence="3" id="KW-0505">Motor protein</keyword>
<dbReference type="InterPro" id="IPR036961">
    <property type="entry name" value="Kinesin_motor_dom_sf"/>
</dbReference>
<dbReference type="GO" id="GO:0008017">
    <property type="term" value="F:microtubule binding"/>
    <property type="evidence" value="ECO:0007669"/>
    <property type="project" value="InterPro"/>
</dbReference>
<dbReference type="PROSITE" id="PS00411">
    <property type="entry name" value="KINESIN_MOTOR_1"/>
    <property type="match status" value="1"/>
</dbReference>